<keyword evidence="10" id="KW-1185">Reference proteome</keyword>
<dbReference type="NCBIfam" id="NF038066">
    <property type="entry name" value="MptB"/>
    <property type="match status" value="1"/>
</dbReference>
<keyword evidence="5 8" id="KW-1133">Transmembrane helix</keyword>
<comment type="subcellular location">
    <subcellularLocation>
        <location evidence="1">Membrane</location>
        <topology evidence="1">Multi-pass membrane protein</topology>
    </subcellularLocation>
</comment>
<feature type="transmembrane region" description="Helical" evidence="8">
    <location>
        <begin position="276"/>
        <end position="304"/>
    </location>
</feature>
<comment type="similarity">
    <text evidence="7">Belongs to the MptA/B family.</text>
</comment>
<evidence type="ECO:0000256" key="2">
    <source>
        <dbReference type="ARBA" id="ARBA00022676"/>
    </source>
</evidence>
<dbReference type="InterPro" id="IPR049829">
    <property type="entry name" value="MptA/B-like"/>
</dbReference>
<keyword evidence="6 8" id="KW-0472">Membrane</keyword>
<dbReference type="OrthoDB" id="5242303at2"/>
<feature type="transmembrane region" description="Helical" evidence="8">
    <location>
        <begin position="29"/>
        <end position="50"/>
    </location>
</feature>
<evidence type="ECO:0000256" key="7">
    <source>
        <dbReference type="ARBA" id="ARBA00043987"/>
    </source>
</evidence>
<reference evidence="10" key="1">
    <citation type="submission" date="2016-10" db="EMBL/GenBank/DDBJ databases">
        <authorList>
            <person name="Varghese N."/>
            <person name="Submissions S."/>
        </authorList>
    </citation>
    <scope>NUCLEOTIDE SEQUENCE [LARGE SCALE GENOMIC DNA]</scope>
    <source>
        <strain evidence="10">DSM 44268</strain>
    </source>
</reference>
<feature type="transmembrane region" description="Helical" evidence="8">
    <location>
        <begin position="199"/>
        <end position="222"/>
    </location>
</feature>
<dbReference type="Proteomes" id="UP000199406">
    <property type="component" value="Unassembled WGS sequence"/>
</dbReference>
<name>A0A1G7L2T4_9ACTN</name>
<evidence type="ECO:0000256" key="6">
    <source>
        <dbReference type="ARBA" id="ARBA00023136"/>
    </source>
</evidence>
<feature type="transmembrane region" description="Helical" evidence="8">
    <location>
        <begin position="83"/>
        <end position="101"/>
    </location>
</feature>
<dbReference type="RefSeq" id="WP_091765865.1">
    <property type="nucleotide sequence ID" value="NZ_FNBT01000003.1"/>
</dbReference>
<sequence>MAVSTSVAGTTPIETAPVTSVPPARSGAVTALILVLGALLGTAGTAYLAAAGTSLGGHLDAPDLWFYDDPPSLSPEVLGYEAARSWSAAALGLLAVAWLLTGLAVRRGVAVRWLLLVGVLWSVPLLIGPPLFTADPWFYTAIGAAVQNGVDPFQYGPGVLGDVEVVRGAERFWRFSPTPYSPPFVSLLSGLSWTFDQDLLSVLVAVRVLCVAGWAVCALIVCRIAARLGGSPAVAMWLGGINPLVLVHLVSGNHNDALMLALLLPGLLLALLDRPLLGIVLCVAGAGIKATALIAVLVIGVDWAQRQDGWPARLRALVLAGGLGAGAFALSVQLTGWGWTFLDNLDTPGKALEAMTPTTALAFALDVDDPPIDGARQAGVVVSVVLGLFFLTRLRRWGLVRVTSWIALTVILTGSVVWPWYFVWPTLLFAAAGVAAERVLVVVWSVVLLFTVLPGGHSVTDLYERPLVDQIVLGVVGAAILAGLVHVLVARRRRRRPVPEPAS</sequence>
<feature type="transmembrane region" description="Helical" evidence="8">
    <location>
        <begin position="316"/>
        <end position="339"/>
    </location>
</feature>
<dbReference type="GO" id="GO:0016757">
    <property type="term" value="F:glycosyltransferase activity"/>
    <property type="evidence" value="ECO:0007669"/>
    <property type="project" value="UniProtKB-KW"/>
</dbReference>
<evidence type="ECO:0000256" key="3">
    <source>
        <dbReference type="ARBA" id="ARBA00022679"/>
    </source>
</evidence>
<gene>
    <name evidence="9" type="ORF">SAMN05660662_2209</name>
</gene>
<dbReference type="Pfam" id="PF26314">
    <property type="entry name" value="MptA_B_family"/>
    <property type="match status" value="1"/>
</dbReference>
<dbReference type="STRING" id="1550231.SAMN05660662_2209"/>
<protein>
    <submittedName>
        <fullName evidence="9">Alpha-1,6-mannosyltransferase</fullName>
    </submittedName>
</protein>
<evidence type="ECO:0000256" key="5">
    <source>
        <dbReference type="ARBA" id="ARBA00022989"/>
    </source>
</evidence>
<organism evidence="9 10">
    <name type="scientific">Blastococcus aurantiacus</name>
    <dbReference type="NCBI Taxonomy" id="1550231"/>
    <lineage>
        <taxon>Bacteria</taxon>
        <taxon>Bacillati</taxon>
        <taxon>Actinomycetota</taxon>
        <taxon>Actinomycetes</taxon>
        <taxon>Geodermatophilales</taxon>
        <taxon>Geodermatophilaceae</taxon>
        <taxon>Blastococcus</taxon>
    </lineage>
</organism>
<evidence type="ECO:0000256" key="1">
    <source>
        <dbReference type="ARBA" id="ARBA00004141"/>
    </source>
</evidence>
<feature type="transmembrane region" description="Helical" evidence="8">
    <location>
        <begin position="113"/>
        <end position="132"/>
    </location>
</feature>
<feature type="transmembrane region" description="Helical" evidence="8">
    <location>
        <begin position="399"/>
        <end position="421"/>
    </location>
</feature>
<accession>A0A1G7L2T4</accession>
<feature type="transmembrane region" description="Helical" evidence="8">
    <location>
        <begin position="471"/>
        <end position="489"/>
    </location>
</feature>
<evidence type="ECO:0000313" key="10">
    <source>
        <dbReference type="Proteomes" id="UP000199406"/>
    </source>
</evidence>
<keyword evidence="4 8" id="KW-0812">Transmembrane</keyword>
<dbReference type="GO" id="GO:0016020">
    <property type="term" value="C:membrane"/>
    <property type="evidence" value="ECO:0007669"/>
    <property type="project" value="UniProtKB-SubCell"/>
</dbReference>
<feature type="transmembrane region" description="Helical" evidence="8">
    <location>
        <begin position="427"/>
        <end position="450"/>
    </location>
</feature>
<evidence type="ECO:0000256" key="8">
    <source>
        <dbReference type="SAM" id="Phobius"/>
    </source>
</evidence>
<feature type="transmembrane region" description="Helical" evidence="8">
    <location>
        <begin position="234"/>
        <end position="251"/>
    </location>
</feature>
<evidence type="ECO:0000313" key="9">
    <source>
        <dbReference type="EMBL" id="SDF43400.1"/>
    </source>
</evidence>
<dbReference type="EMBL" id="FNBT01000003">
    <property type="protein sequence ID" value="SDF43400.1"/>
    <property type="molecule type" value="Genomic_DNA"/>
</dbReference>
<proteinExistence type="inferred from homology"/>
<keyword evidence="2 9" id="KW-0328">Glycosyltransferase</keyword>
<keyword evidence="3 9" id="KW-0808">Transferase</keyword>
<evidence type="ECO:0000256" key="4">
    <source>
        <dbReference type="ARBA" id="ARBA00022692"/>
    </source>
</evidence>
<dbReference type="AlphaFoldDB" id="A0A1G7L2T4"/>